<dbReference type="Proteomes" id="UP000613840">
    <property type="component" value="Unassembled WGS sequence"/>
</dbReference>
<protein>
    <submittedName>
        <fullName evidence="1">Uncharacterized protein</fullName>
    </submittedName>
</protein>
<accession>A0A917W248</accession>
<dbReference type="Pfam" id="PF21893">
    <property type="entry name" value="DUF6918"/>
    <property type="match status" value="1"/>
</dbReference>
<name>A0A917W248_9ACTN</name>
<reference evidence="1" key="1">
    <citation type="journal article" date="2014" name="Int. J. Syst. Evol. Microbiol.">
        <title>Complete genome sequence of Corynebacterium casei LMG S-19264T (=DSM 44701T), isolated from a smear-ripened cheese.</title>
        <authorList>
            <consortium name="US DOE Joint Genome Institute (JGI-PGF)"/>
            <person name="Walter F."/>
            <person name="Albersmeier A."/>
            <person name="Kalinowski J."/>
            <person name="Ruckert C."/>
        </authorList>
    </citation>
    <scope>NUCLEOTIDE SEQUENCE</scope>
    <source>
        <strain evidence="1">CGMCC 4.7306</strain>
    </source>
</reference>
<evidence type="ECO:0000313" key="1">
    <source>
        <dbReference type="EMBL" id="GGL53688.1"/>
    </source>
</evidence>
<reference evidence="1" key="2">
    <citation type="submission" date="2020-09" db="EMBL/GenBank/DDBJ databases">
        <authorList>
            <person name="Sun Q."/>
            <person name="Zhou Y."/>
        </authorList>
    </citation>
    <scope>NUCLEOTIDE SEQUENCE</scope>
    <source>
        <strain evidence="1">CGMCC 4.7306</strain>
    </source>
</reference>
<sequence length="146" mass="15407">MSLSEKLLAPQVRPAVIADLVHVVDQEVNDKKGFSGAAVKAGYAAGKKVMPNLAERALTRMLPDFATAADPFWDDFQAAGGGDFGQYLSGRGPEVAQALVAVTDDRVAATSREGLKRAYKPLRGKAVENVHAALPRLGAVLQKHAG</sequence>
<gene>
    <name evidence="1" type="ORF">GCM10011575_10150</name>
</gene>
<proteinExistence type="predicted"/>
<comment type="caution">
    <text evidence="1">The sequence shown here is derived from an EMBL/GenBank/DDBJ whole genome shotgun (WGS) entry which is preliminary data.</text>
</comment>
<organism evidence="1 2">
    <name type="scientific">Microlunatus endophyticus</name>
    <dbReference type="NCBI Taxonomy" id="1716077"/>
    <lineage>
        <taxon>Bacteria</taxon>
        <taxon>Bacillati</taxon>
        <taxon>Actinomycetota</taxon>
        <taxon>Actinomycetes</taxon>
        <taxon>Propionibacteriales</taxon>
        <taxon>Propionibacteriaceae</taxon>
        <taxon>Microlunatus</taxon>
    </lineage>
</organism>
<dbReference type="AlphaFoldDB" id="A0A917W248"/>
<keyword evidence="2" id="KW-1185">Reference proteome</keyword>
<dbReference type="InterPro" id="IPR054211">
    <property type="entry name" value="DUF6918"/>
</dbReference>
<dbReference type="EMBL" id="BMMZ01000002">
    <property type="protein sequence ID" value="GGL53688.1"/>
    <property type="molecule type" value="Genomic_DNA"/>
</dbReference>
<evidence type="ECO:0000313" key="2">
    <source>
        <dbReference type="Proteomes" id="UP000613840"/>
    </source>
</evidence>
<dbReference type="RefSeq" id="WP_188894084.1">
    <property type="nucleotide sequence ID" value="NZ_BMMZ01000002.1"/>
</dbReference>